<dbReference type="RefSeq" id="WP_200502917.1">
    <property type="nucleotide sequence ID" value="NZ_JAEDAJ010000006.1"/>
</dbReference>
<keyword evidence="2" id="KW-1185">Reference proteome</keyword>
<protein>
    <submittedName>
        <fullName evidence="1">Uncharacterized protein</fullName>
    </submittedName>
</protein>
<organism evidence="1 2">
    <name type="scientific">Brachybacterium halotolerans</name>
    <dbReference type="NCBI Taxonomy" id="2795215"/>
    <lineage>
        <taxon>Bacteria</taxon>
        <taxon>Bacillati</taxon>
        <taxon>Actinomycetota</taxon>
        <taxon>Actinomycetes</taxon>
        <taxon>Micrococcales</taxon>
        <taxon>Dermabacteraceae</taxon>
        <taxon>Brachybacterium</taxon>
    </lineage>
</organism>
<accession>A0ABS1BBQ6</accession>
<dbReference type="Proteomes" id="UP000612352">
    <property type="component" value="Unassembled WGS sequence"/>
</dbReference>
<proteinExistence type="predicted"/>
<sequence length="100" mass="10885">MENLYDLLCDEEAARNLIIDGTGGPEDPGSAWKRRRSSRTAIEGILRGEALIMHAALQLIREGVESAREEEGLSWEAIGAALDMTPETVALVYGGEVWDA</sequence>
<reference evidence="1 2" key="1">
    <citation type="submission" date="2020-12" db="EMBL/GenBank/DDBJ databases">
        <title>Brachybacterium sp. MASK1Z-5, whole genome shotgun sequence.</title>
        <authorList>
            <person name="Tuo L."/>
        </authorList>
    </citation>
    <scope>NUCLEOTIDE SEQUENCE [LARGE SCALE GENOMIC DNA]</scope>
    <source>
        <strain evidence="1 2">MASK1Z-5</strain>
    </source>
</reference>
<dbReference type="EMBL" id="JAEDAJ010000006">
    <property type="protein sequence ID" value="MBK0332048.1"/>
    <property type="molecule type" value="Genomic_DNA"/>
</dbReference>
<evidence type="ECO:0000313" key="2">
    <source>
        <dbReference type="Proteomes" id="UP000612352"/>
    </source>
</evidence>
<name>A0ABS1BBQ6_9MICO</name>
<gene>
    <name evidence="1" type="ORF">I8D64_11625</name>
</gene>
<evidence type="ECO:0000313" key="1">
    <source>
        <dbReference type="EMBL" id="MBK0332048.1"/>
    </source>
</evidence>
<comment type="caution">
    <text evidence="1">The sequence shown here is derived from an EMBL/GenBank/DDBJ whole genome shotgun (WGS) entry which is preliminary data.</text>
</comment>